<dbReference type="OrthoDB" id="5244108at2"/>
<gene>
    <name evidence="1" type="ORF">POT9AD_0107</name>
</gene>
<dbReference type="EMBL" id="LR130779">
    <property type="protein sequence ID" value="VDN61103.1"/>
    <property type="molecule type" value="Genomic_DNA"/>
</dbReference>
<dbReference type="SUPFAM" id="SSF52833">
    <property type="entry name" value="Thioredoxin-like"/>
    <property type="match status" value="1"/>
</dbReference>
<sequence>MKAAISRTLTRTLTSPTLRDWRWRLAAVPRRLQGQEPVVHYFHQADDPYSHLTASLLPQLQQRYRVRIASHLVPPPSMENAPDLARLGEWSARDARRLAGHFKLAPVREFSAPDGGELRQRLGHYLGATFYFEGEWYWGIDRLHHLERRLADAGLAEAGLQPLVAPPDLLLEDGVSSTQAPVLHFFCSLRSPYTWIATPRIRQLAEHYGAELRLRFVLPMVMRGLPVPIEKRLYILRDTKREAERLGLPFGTIADPLGAPTERGLALLQHAIGQGKGPEFLESFLRGVFAEGIDAGSDRGLARIAQRAGLDPDELAVALADPSWRAVAEANRSEMLSEGLWGVPSFRIDDLPALWGQDRIWMLEQDLIGQLTRRG</sequence>
<dbReference type="AlphaFoldDB" id="A0A653AXN2"/>
<dbReference type="PANTHER" id="PTHR42943">
    <property type="entry name" value="GLUTATHIONE S-TRANSFERASE KAPPA"/>
    <property type="match status" value="1"/>
</dbReference>
<dbReference type="GO" id="GO:0016491">
    <property type="term" value="F:oxidoreductase activity"/>
    <property type="evidence" value="ECO:0007669"/>
    <property type="project" value="InterPro"/>
</dbReference>
<proteinExistence type="predicted"/>
<name>A0A653AXN2_ECTOL</name>
<dbReference type="InterPro" id="IPR001853">
    <property type="entry name" value="DSBA-like_thioredoxin_dom"/>
</dbReference>
<reference evidence="1" key="1">
    <citation type="submission" date="2018-11" db="EMBL/GenBank/DDBJ databases">
        <authorList>
            <consortium name="Genoscope - CEA"/>
            <person name="William W."/>
        </authorList>
    </citation>
    <scope>NUCLEOTIDE SEQUENCE [LARGE SCALE GENOMIC DNA]</scope>
    <source>
        <strain evidence="1">T9AD</strain>
    </source>
</reference>
<dbReference type="Gene3D" id="3.40.30.10">
    <property type="entry name" value="Glutaredoxin"/>
    <property type="match status" value="1"/>
</dbReference>
<accession>A0A653AXN2</accession>
<dbReference type="PANTHER" id="PTHR42943:SF2">
    <property type="entry name" value="GLUTATHIONE S-TRANSFERASE KAPPA 1"/>
    <property type="match status" value="1"/>
</dbReference>
<dbReference type="InterPro" id="IPR036249">
    <property type="entry name" value="Thioredoxin-like_sf"/>
</dbReference>
<protein>
    <submittedName>
        <fullName evidence="1">Uncharacterized protein</fullName>
    </submittedName>
</protein>
<dbReference type="InterPro" id="IPR051924">
    <property type="entry name" value="GST_Kappa/NadH"/>
</dbReference>
<dbReference type="Pfam" id="PF01323">
    <property type="entry name" value="DSBA"/>
    <property type="match status" value="1"/>
</dbReference>
<organism evidence="1">
    <name type="scientific">Ectopseudomonas oleovorans</name>
    <name type="common">Pseudomonas oleovorans</name>
    <dbReference type="NCBI Taxonomy" id="301"/>
    <lineage>
        <taxon>Bacteria</taxon>
        <taxon>Pseudomonadati</taxon>
        <taxon>Pseudomonadota</taxon>
        <taxon>Gammaproteobacteria</taxon>
        <taxon>Pseudomonadales</taxon>
        <taxon>Pseudomonadaceae</taxon>
        <taxon>Ectopseudomonas</taxon>
    </lineage>
</organism>
<evidence type="ECO:0000313" key="1">
    <source>
        <dbReference type="EMBL" id="VDN61103.1"/>
    </source>
</evidence>